<evidence type="ECO:0000313" key="2">
    <source>
        <dbReference type="EMBL" id="KAF3557530.1"/>
    </source>
</evidence>
<protein>
    <submittedName>
        <fullName evidence="2">Uncharacterized protein</fullName>
    </submittedName>
</protein>
<comment type="caution">
    <text evidence="2">The sequence shown here is derived from an EMBL/GenBank/DDBJ whole genome shotgun (WGS) entry which is preliminary data.</text>
</comment>
<proteinExistence type="predicted"/>
<dbReference type="Proteomes" id="UP000712600">
    <property type="component" value="Unassembled WGS sequence"/>
</dbReference>
<name>A0A8S9R4E4_BRACR</name>
<feature type="region of interest" description="Disordered" evidence="1">
    <location>
        <begin position="1"/>
        <end position="28"/>
    </location>
</feature>
<accession>A0A8S9R4E4</accession>
<dbReference type="AlphaFoldDB" id="A0A8S9R4E4"/>
<evidence type="ECO:0000313" key="3">
    <source>
        <dbReference type="Proteomes" id="UP000712600"/>
    </source>
</evidence>
<evidence type="ECO:0000256" key="1">
    <source>
        <dbReference type="SAM" id="MobiDB-lite"/>
    </source>
</evidence>
<gene>
    <name evidence="2" type="ORF">F2Q69_00013926</name>
</gene>
<dbReference type="EMBL" id="QGKX02000996">
    <property type="protein sequence ID" value="KAF3557530.1"/>
    <property type="molecule type" value="Genomic_DNA"/>
</dbReference>
<organism evidence="2 3">
    <name type="scientific">Brassica cretica</name>
    <name type="common">Mustard</name>
    <dbReference type="NCBI Taxonomy" id="69181"/>
    <lineage>
        <taxon>Eukaryota</taxon>
        <taxon>Viridiplantae</taxon>
        <taxon>Streptophyta</taxon>
        <taxon>Embryophyta</taxon>
        <taxon>Tracheophyta</taxon>
        <taxon>Spermatophyta</taxon>
        <taxon>Magnoliopsida</taxon>
        <taxon>eudicotyledons</taxon>
        <taxon>Gunneridae</taxon>
        <taxon>Pentapetalae</taxon>
        <taxon>rosids</taxon>
        <taxon>malvids</taxon>
        <taxon>Brassicales</taxon>
        <taxon>Brassicaceae</taxon>
        <taxon>Brassiceae</taxon>
        <taxon>Brassica</taxon>
    </lineage>
</organism>
<sequence>MVQALGQKELGRACNSDETPETAPEGPVVSSAFSSLCYDGLIATHMLAHAYRYLT</sequence>
<reference evidence="2" key="1">
    <citation type="submission" date="2019-12" db="EMBL/GenBank/DDBJ databases">
        <title>Genome sequencing and annotation of Brassica cretica.</title>
        <authorList>
            <person name="Studholme D.J."/>
            <person name="Sarris P."/>
        </authorList>
    </citation>
    <scope>NUCLEOTIDE SEQUENCE</scope>
    <source>
        <strain evidence="2">PFS-109/04</strain>
        <tissue evidence="2">Leaf</tissue>
    </source>
</reference>